<sequence length="91" mass="10326">MCTTIGGQPLDWLRFFLLVVFVGLLRKVVSYLIRVKDYTRGPRIGVYLLLVQLRIGSRLSIASRSKFRSCILESKVIDLNLLSYLGAHVSL</sequence>
<dbReference type="EMBL" id="CM001881">
    <property type="protein sequence ID" value="EOY22028.1"/>
    <property type="molecule type" value="Genomic_DNA"/>
</dbReference>
<protein>
    <submittedName>
        <fullName evidence="2">Uncharacterized protein</fullName>
    </submittedName>
</protein>
<dbReference type="AlphaFoldDB" id="A0A061FY78"/>
<dbReference type="Proteomes" id="UP000026915">
    <property type="component" value="Chromosome 3"/>
</dbReference>
<evidence type="ECO:0000313" key="3">
    <source>
        <dbReference type="Proteomes" id="UP000026915"/>
    </source>
</evidence>
<dbReference type="InParanoid" id="A0A061FY78"/>
<dbReference type="Gramene" id="EOY22028">
    <property type="protein sequence ID" value="EOY22028"/>
    <property type="gene ID" value="TCM_014187"/>
</dbReference>
<keyword evidence="3" id="KW-1185">Reference proteome</keyword>
<feature type="transmembrane region" description="Helical" evidence="1">
    <location>
        <begin position="12"/>
        <end position="33"/>
    </location>
</feature>
<proteinExistence type="predicted"/>
<keyword evidence="1" id="KW-0812">Transmembrane</keyword>
<keyword evidence="1" id="KW-1133">Transmembrane helix</keyword>
<dbReference type="HOGENOM" id="CLU_187972_0_0_1"/>
<organism evidence="2 3">
    <name type="scientific">Theobroma cacao</name>
    <name type="common">Cacao</name>
    <name type="synonym">Cocoa</name>
    <dbReference type="NCBI Taxonomy" id="3641"/>
    <lineage>
        <taxon>Eukaryota</taxon>
        <taxon>Viridiplantae</taxon>
        <taxon>Streptophyta</taxon>
        <taxon>Embryophyta</taxon>
        <taxon>Tracheophyta</taxon>
        <taxon>Spermatophyta</taxon>
        <taxon>Magnoliopsida</taxon>
        <taxon>eudicotyledons</taxon>
        <taxon>Gunneridae</taxon>
        <taxon>Pentapetalae</taxon>
        <taxon>rosids</taxon>
        <taxon>malvids</taxon>
        <taxon>Malvales</taxon>
        <taxon>Malvaceae</taxon>
        <taxon>Byttnerioideae</taxon>
        <taxon>Theobroma</taxon>
    </lineage>
</organism>
<reference evidence="2 3" key="1">
    <citation type="journal article" date="2013" name="Genome Biol.">
        <title>The genome sequence of the most widely cultivated cacao type and its use to identify candidate genes regulating pod color.</title>
        <authorList>
            <person name="Motamayor J.C."/>
            <person name="Mockaitis K."/>
            <person name="Schmutz J."/>
            <person name="Haiminen N."/>
            <person name="Iii D.L."/>
            <person name="Cornejo O."/>
            <person name="Findley S.D."/>
            <person name="Zheng P."/>
            <person name="Utro F."/>
            <person name="Royaert S."/>
            <person name="Saski C."/>
            <person name="Jenkins J."/>
            <person name="Podicheti R."/>
            <person name="Zhao M."/>
            <person name="Scheffler B.E."/>
            <person name="Stack J.C."/>
            <person name="Feltus F.A."/>
            <person name="Mustiga G.M."/>
            <person name="Amores F."/>
            <person name="Phillips W."/>
            <person name="Marelli J.P."/>
            <person name="May G.D."/>
            <person name="Shapiro H."/>
            <person name="Ma J."/>
            <person name="Bustamante C.D."/>
            <person name="Schnell R.J."/>
            <person name="Main D."/>
            <person name="Gilbert D."/>
            <person name="Parida L."/>
            <person name="Kuhn D.N."/>
        </authorList>
    </citation>
    <scope>NUCLEOTIDE SEQUENCE [LARGE SCALE GENOMIC DNA]</scope>
    <source>
        <strain evidence="3">cv. Matina 1-6</strain>
    </source>
</reference>
<accession>A0A061FY78</accession>
<keyword evidence="1" id="KW-0472">Membrane</keyword>
<evidence type="ECO:0000256" key="1">
    <source>
        <dbReference type="SAM" id="Phobius"/>
    </source>
</evidence>
<name>A0A061FY78_THECC</name>
<evidence type="ECO:0000313" key="2">
    <source>
        <dbReference type="EMBL" id="EOY22028.1"/>
    </source>
</evidence>
<gene>
    <name evidence="2" type="ORF">TCM_014187</name>
</gene>